<protein>
    <submittedName>
        <fullName evidence="2">Uncharacterized protein</fullName>
    </submittedName>
</protein>
<keyword evidence="3" id="KW-1185">Reference proteome</keyword>
<name>A0A067TMR0_GALM3</name>
<evidence type="ECO:0000256" key="1">
    <source>
        <dbReference type="SAM" id="MobiDB-lite"/>
    </source>
</evidence>
<proteinExistence type="predicted"/>
<gene>
    <name evidence="2" type="ORF">GALMADRAFT_235922</name>
</gene>
<reference evidence="3" key="1">
    <citation type="journal article" date="2014" name="Proc. Natl. Acad. Sci. U.S.A.">
        <title>Extensive sampling of basidiomycete genomes demonstrates inadequacy of the white-rot/brown-rot paradigm for wood decay fungi.</title>
        <authorList>
            <person name="Riley R."/>
            <person name="Salamov A.A."/>
            <person name="Brown D.W."/>
            <person name="Nagy L.G."/>
            <person name="Floudas D."/>
            <person name="Held B.W."/>
            <person name="Levasseur A."/>
            <person name="Lombard V."/>
            <person name="Morin E."/>
            <person name="Otillar R."/>
            <person name="Lindquist E.A."/>
            <person name="Sun H."/>
            <person name="LaButti K.M."/>
            <person name="Schmutz J."/>
            <person name="Jabbour D."/>
            <person name="Luo H."/>
            <person name="Baker S.E."/>
            <person name="Pisabarro A.G."/>
            <person name="Walton J.D."/>
            <person name="Blanchette R.A."/>
            <person name="Henrissat B."/>
            <person name="Martin F."/>
            <person name="Cullen D."/>
            <person name="Hibbett D.S."/>
            <person name="Grigoriev I.V."/>
        </authorList>
    </citation>
    <scope>NUCLEOTIDE SEQUENCE [LARGE SCALE GENOMIC DNA]</scope>
    <source>
        <strain evidence="3">CBS 339.88</strain>
    </source>
</reference>
<dbReference type="OrthoDB" id="3152032at2759"/>
<sequence>MSYSKNSYSIFPTTPSSGPSFNLFIPTSSISSRETHEMYEEFGFVLRPSNRQTTCGPTKSKSSKFSSTKSRSSLRKWLGGN</sequence>
<dbReference type="Proteomes" id="UP000027222">
    <property type="component" value="Unassembled WGS sequence"/>
</dbReference>
<feature type="region of interest" description="Disordered" evidence="1">
    <location>
        <begin position="50"/>
        <end position="81"/>
    </location>
</feature>
<dbReference type="AlphaFoldDB" id="A0A067TMR0"/>
<evidence type="ECO:0000313" key="3">
    <source>
        <dbReference type="Proteomes" id="UP000027222"/>
    </source>
</evidence>
<dbReference type="EMBL" id="KL142368">
    <property type="protein sequence ID" value="KDR83627.1"/>
    <property type="molecule type" value="Genomic_DNA"/>
</dbReference>
<organism evidence="2 3">
    <name type="scientific">Galerina marginata (strain CBS 339.88)</name>
    <dbReference type="NCBI Taxonomy" id="685588"/>
    <lineage>
        <taxon>Eukaryota</taxon>
        <taxon>Fungi</taxon>
        <taxon>Dikarya</taxon>
        <taxon>Basidiomycota</taxon>
        <taxon>Agaricomycotina</taxon>
        <taxon>Agaricomycetes</taxon>
        <taxon>Agaricomycetidae</taxon>
        <taxon>Agaricales</taxon>
        <taxon>Agaricineae</taxon>
        <taxon>Strophariaceae</taxon>
        <taxon>Galerina</taxon>
    </lineage>
</organism>
<accession>A0A067TMR0</accession>
<evidence type="ECO:0000313" key="2">
    <source>
        <dbReference type="EMBL" id="KDR83627.1"/>
    </source>
</evidence>
<dbReference type="HOGENOM" id="CLU_2574032_0_0_1"/>
<feature type="compositionally biased region" description="Low complexity" evidence="1">
    <location>
        <begin position="58"/>
        <end position="71"/>
    </location>
</feature>